<dbReference type="Proteomes" id="UP000366872">
    <property type="component" value="Unassembled WGS sequence"/>
</dbReference>
<accession>A0A6C2U6A7</accession>
<name>A0A6C2U6A7_PONDE</name>
<evidence type="ECO:0000313" key="8">
    <source>
        <dbReference type="EMBL" id="VGO15379.1"/>
    </source>
</evidence>
<feature type="domain" description="Sulfatase N-terminal" evidence="7">
    <location>
        <begin position="26"/>
        <end position="358"/>
    </location>
</feature>
<organism evidence="8 9">
    <name type="scientific">Pontiella desulfatans</name>
    <dbReference type="NCBI Taxonomy" id="2750659"/>
    <lineage>
        <taxon>Bacteria</taxon>
        <taxon>Pseudomonadati</taxon>
        <taxon>Kiritimatiellota</taxon>
        <taxon>Kiritimatiellia</taxon>
        <taxon>Kiritimatiellales</taxon>
        <taxon>Pontiellaceae</taxon>
        <taxon>Pontiella</taxon>
    </lineage>
</organism>
<keyword evidence="6" id="KW-0732">Signal</keyword>
<dbReference type="PANTHER" id="PTHR42693:SF53">
    <property type="entry name" value="ENDO-4-O-SULFATASE"/>
    <property type="match status" value="1"/>
</dbReference>
<dbReference type="SUPFAM" id="SSF53649">
    <property type="entry name" value="Alkaline phosphatase-like"/>
    <property type="match status" value="1"/>
</dbReference>
<protein>
    <submittedName>
        <fullName evidence="8">Arylsulfatase</fullName>
    </submittedName>
</protein>
<evidence type="ECO:0000313" key="9">
    <source>
        <dbReference type="Proteomes" id="UP000366872"/>
    </source>
</evidence>
<reference evidence="8 9" key="1">
    <citation type="submission" date="2019-04" db="EMBL/GenBank/DDBJ databases">
        <authorList>
            <person name="Van Vliet M D."/>
        </authorList>
    </citation>
    <scope>NUCLEOTIDE SEQUENCE [LARGE SCALE GENOMIC DNA]</scope>
    <source>
        <strain evidence="8 9">F1</strain>
    </source>
</reference>
<evidence type="ECO:0000256" key="3">
    <source>
        <dbReference type="ARBA" id="ARBA00022801"/>
    </source>
</evidence>
<keyword evidence="4" id="KW-0106">Calcium</keyword>
<feature type="compositionally biased region" description="Basic and acidic residues" evidence="5">
    <location>
        <begin position="478"/>
        <end position="489"/>
    </location>
</feature>
<dbReference type="CDD" id="cd16143">
    <property type="entry name" value="ARS_like"/>
    <property type="match status" value="1"/>
</dbReference>
<dbReference type="AlphaFoldDB" id="A0A6C2U6A7"/>
<evidence type="ECO:0000259" key="7">
    <source>
        <dbReference type="Pfam" id="PF00884"/>
    </source>
</evidence>
<feature type="signal peptide" evidence="6">
    <location>
        <begin position="1"/>
        <end position="20"/>
    </location>
</feature>
<evidence type="ECO:0000256" key="1">
    <source>
        <dbReference type="ARBA" id="ARBA00008779"/>
    </source>
</evidence>
<dbReference type="Gene3D" id="3.30.1120.10">
    <property type="match status" value="1"/>
</dbReference>
<dbReference type="InterPro" id="IPR024607">
    <property type="entry name" value="Sulfatase_CS"/>
</dbReference>
<feature type="chain" id="PRO_5028913478" evidence="6">
    <location>
        <begin position="21"/>
        <end position="489"/>
    </location>
</feature>
<dbReference type="PROSITE" id="PS00523">
    <property type="entry name" value="SULFATASE_1"/>
    <property type="match status" value="1"/>
</dbReference>
<dbReference type="PANTHER" id="PTHR42693">
    <property type="entry name" value="ARYLSULFATASE FAMILY MEMBER"/>
    <property type="match status" value="1"/>
</dbReference>
<gene>
    <name evidence="8" type="primary">atsA_204</name>
    <name evidence="8" type="ORF">PDESU_03962</name>
</gene>
<feature type="region of interest" description="Disordered" evidence="5">
    <location>
        <begin position="465"/>
        <end position="489"/>
    </location>
</feature>
<keyword evidence="2" id="KW-0479">Metal-binding</keyword>
<evidence type="ECO:0000256" key="5">
    <source>
        <dbReference type="SAM" id="MobiDB-lite"/>
    </source>
</evidence>
<evidence type="ECO:0000256" key="6">
    <source>
        <dbReference type="SAM" id="SignalP"/>
    </source>
</evidence>
<dbReference type="Pfam" id="PF00884">
    <property type="entry name" value="Sulfatase"/>
    <property type="match status" value="1"/>
</dbReference>
<dbReference type="RefSeq" id="WP_136080949.1">
    <property type="nucleotide sequence ID" value="NZ_CAAHFG010000002.1"/>
</dbReference>
<keyword evidence="9" id="KW-1185">Reference proteome</keyword>
<dbReference type="InterPro" id="IPR017850">
    <property type="entry name" value="Alkaline_phosphatase_core_sf"/>
</dbReference>
<evidence type="ECO:0000256" key="4">
    <source>
        <dbReference type="ARBA" id="ARBA00022837"/>
    </source>
</evidence>
<dbReference type="InterPro" id="IPR050738">
    <property type="entry name" value="Sulfatase"/>
</dbReference>
<evidence type="ECO:0000256" key="2">
    <source>
        <dbReference type="ARBA" id="ARBA00022723"/>
    </source>
</evidence>
<sequence>MRIIQSTLLAMLSVGLLMQAAAGKLPNIVYIICDDLGYGEIQALNPDRSKVPTPHVDKLASQGMVFTDAHSGSSVCTPTRYGVLTGRYAWRTSLQNGVRHHNGEPLIASDRLTVPALLKRAGYDTAALGKWHLVFSFVDENGEKVKGQGNKWNGGIPAGSRVQDGPTTRGFDSYFGFHHSAIIETTIENDRVVDDTPMDQVLGKLGDRAAKYIGEKAKSENPFFLYLALNSPHTPIAPSKGWIGKSGMGDYCDFLMETDHTVGQVLQALEESGVADNTLVVFTSDNGCSAKPANAADLIEKYGHYPSAHLRGYKSDGWEGGHRVPFIVRWPGKVKAGSTNPETICHTALLATCAELTGQTLADNEGEDSLSILPALLGTNDQPVYDAFIHHTIRGMFSIRQGRWKLCVHSGSGGWSAPQDRDARKQELPEYQLYDMEQDLGETSNLADQYPEKVEQLLALLKKQVADGRSTPGAPQKNDAEIDLFKKGQ</sequence>
<proteinExistence type="inferred from homology"/>
<comment type="similarity">
    <text evidence="1">Belongs to the sulfatase family.</text>
</comment>
<dbReference type="Gene3D" id="3.40.720.10">
    <property type="entry name" value="Alkaline Phosphatase, subunit A"/>
    <property type="match status" value="1"/>
</dbReference>
<dbReference type="EMBL" id="CAAHFG010000002">
    <property type="protein sequence ID" value="VGO15379.1"/>
    <property type="molecule type" value="Genomic_DNA"/>
</dbReference>
<dbReference type="InterPro" id="IPR000917">
    <property type="entry name" value="Sulfatase_N"/>
</dbReference>
<dbReference type="GO" id="GO:0004065">
    <property type="term" value="F:arylsulfatase activity"/>
    <property type="evidence" value="ECO:0007669"/>
    <property type="project" value="TreeGrafter"/>
</dbReference>
<keyword evidence="3" id="KW-0378">Hydrolase</keyword>
<dbReference type="GO" id="GO:0046872">
    <property type="term" value="F:metal ion binding"/>
    <property type="evidence" value="ECO:0007669"/>
    <property type="project" value="UniProtKB-KW"/>
</dbReference>